<keyword evidence="3" id="KW-1185">Reference proteome</keyword>
<feature type="compositionally biased region" description="Basic residues" evidence="1">
    <location>
        <begin position="97"/>
        <end position="110"/>
    </location>
</feature>
<comment type="caution">
    <text evidence="2">The sequence shown here is derived from an EMBL/GenBank/DDBJ whole genome shotgun (WGS) entry which is preliminary data.</text>
</comment>
<evidence type="ECO:0000313" key="3">
    <source>
        <dbReference type="Proteomes" id="UP001345963"/>
    </source>
</evidence>
<evidence type="ECO:0000313" key="2">
    <source>
        <dbReference type="EMBL" id="MED6236610.1"/>
    </source>
</evidence>
<dbReference type="EMBL" id="JAHUTI010012353">
    <property type="protein sequence ID" value="MED6236610.1"/>
    <property type="molecule type" value="Genomic_DNA"/>
</dbReference>
<reference evidence="2 3" key="1">
    <citation type="submission" date="2021-07" db="EMBL/GenBank/DDBJ databases">
        <authorList>
            <person name="Palmer J.M."/>
        </authorList>
    </citation>
    <scope>NUCLEOTIDE SEQUENCE [LARGE SCALE GENOMIC DNA]</scope>
    <source>
        <strain evidence="2 3">AT_MEX2019</strain>
        <tissue evidence="2">Muscle</tissue>
    </source>
</reference>
<protein>
    <submittedName>
        <fullName evidence="2">Uncharacterized protein</fullName>
    </submittedName>
</protein>
<proteinExistence type="predicted"/>
<name>A0ABU7AGS5_9TELE</name>
<feature type="region of interest" description="Disordered" evidence="1">
    <location>
        <begin position="38"/>
        <end position="177"/>
    </location>
</feature>
<organism evidence="2 3">
    <name type="scientific">Ataeniobius toweri</name>
    <dbReference type="NCBI Taxonomy" id="208326"/>
    <lineage>
        <taxon>Eukaryota</taxon>
        <taxon>Metazoa</taxon>
        <taxon>Chordata</taxon>
        <taxon>Craniata</taxon>
        <taxon>Vertebrata</taxon>
        <taxon>Euteleostomi</taxon>
        <taxon>Actinopterygii</taxon>
        <taxon>Neopterygii</taxon>
        <taxon>Teleostei</taxon>
        <taxon>Neoteleostei</taxon>
        <taxon>Acanthomorphata</taxon>
        <taxon>Ovalentaria</taxon>
        <taxon>Atherinomorphae</taxon>
        <taxon>Cyprinodontiformes</taxon>
        <taxon>Goodeidae</taxon>
        <taxon>Ataeniobius</taxon>
    </lineage>
</organism>
<gene>
    <name evidence="2" type="ORF">ATANTOWER_011658</name>
</gene>
<feature type="compositionally biased region" description="Polar residues" evidence="1">
    <location>
        <begin position="124"/>
        <end position="134"/>
    </location>
</feature>
<evidence type="ECO:0000256" key="1">
    <source>
        <dbReference type="SAM" id="MobiDB-lite"/>
    </source>
</evidence>
<feature type="compositionally biased region" description="Polar residues" evidence="1">
    <location>
        <begin position="54"/>
        <end position="73"/>
    </location>
</feature>
<accession>A0ABU7AGS5</accession>
<sequence>MSTLEALEKKILQDNDLEVEVSSDSRVNFEVDKNEELLLHDPIHNQEVVGPSGTERTQPPTTSVEALTSSSSDAGAKDEEDEQYEPPGRQLRNASRPMKRKVASVPRKRSSTSTPTKRGKQLSRGESQATSTPGDDNEDQWNSPGEPDIEAQAPTFTQRHPPGPRLDTTKSWSPQTC</sequence>
<dbReference type="Proteomes" id="UP001345963">
    <property type="component" value="Unassembled WGS sequence"/>
</dbReference>